<evidence type="ECO:0000256" key="10">
    <source>
        <dbReference type="ARBA" id="ARBA00023242"/>
    </source>
</evidence>
<dbReference type="Pfam" id="PF00096">
    <property type="entry name" value="zf-C2H2"/>
    <property type="match status" value="1"/>
</dbReference>
<dbReference type="FunFam" id="3.30.160.60:FF:000100">
    <property type="entry name" value="Zinc finger 45-like"/>
    <property type="match status" value="1"/>
</dbReference>
<keyword evidence="4" id="KW-0677">Repeat</keyword>
<keyword evidence="5 11" id="KW-0863">Zinc-finger</keyword>
<keyword evidence="8" id="KW-0238">DNA-binding</keyword>
<protein>
    <submittedName>
        <fullName evidence="13">Zinc finger protein</fullName>
    </submittedName>
</protein>
<dbReference type="EMBL" id="WJQU01000004">
    <property type="protein sequence ID" value="KAJ6635989.1"/>
    <property type="molecule type" value="Genomic_DNA"/>
</dbReference>
<dbReference type="SUPFAM" id="SSF57667">
    <property type="entry name" value="beta-beta-alpha zinc fingers"/>
    <property type="match status" value="4"/>
</dbReference>
<evidence type="ECO:0000256" key="1">
    <source>
        <dbReference type="ARBA" id="ARBA00004123"/>
    </source>
</evidence>
<dbReference type="FunFam" id="3.30.160.60:FF:000188">
    <property type="entry name" value="Zinc finger protein 787"/>
    <property type="match status" value="1"/>
</dbReference>
<evidence type="ECO:0000256" key="11">
    <source>
        <dbReference type="PROSITE-ProRule" id="PRU00042"/>
    </source>
</evidence>
<dbReference type="PROSITE" id="PS00028">
    <property type="entry name" value="ZINC_FINGER_C2H2_1"/>
    <property type="match status" value="7"/>
</dbReference>
<dbReference type="FunFam" id="3.30.160.60:FF:002343">
    <property type="entry name" value="Zinc finger protein 33A"/>
    <property type="match status" value="1"/>
</dbReference>
<dbReference type="Gene3D" id="3.30.160.60">
    <property type="entry name" value="Classic Zinc Finger"/>
    <property type="match status" value="6"/>
</dbReference>
<dbReference type="GO" id="GO:0000981">
    <property type="term" value="F:DNA-binding transcription factor activity, RNA polymerase II-specific"/>
    <property type="evidence" value="ECO:0007669"/>
    <property type="project" value="TreeGrafter"/>
</dbReference>
<evidence type="ECO:0000256" key="6">
    <source>
        <dbReference type="ARBA" id="ARBA00022833"/>
    </source>
</evidence>
<dbReference type="GO" id="GO:0008270">
    <property type="term" value="F:zinc ion binding"/>
    <property type="evidence" value="ECO:0007669"/>
    <property type="project" value="UniProtKB-KW"/>
</dbReference>
<sequence>MSIFDSMQIVQLESIEILPPETTVKEELKGKEPKEEDTEIKILPFECTLCPLKFDDKQKFRSHVQDHFKPITCKDCNKTFIGDKQYTYHLKHTHTNALNVVKDSSEDEEVFTTKGDSSNEDIAEDFNFDTVECTSVACDICGRLFPDISAVIRHSKTHTNEGKRFFCSVCNSGFNKKTNLEFHLRIHTNERPYKCEQCPKSFAHVSGLNCHRRVHTGERPYKCPFCTKSYAHSTDLRRHRRTHGYEEKRFTCDLCNKQFFENKFLKTHMRIHHRDRCFESSRVEPVTDQTTEEYIDYEYIHSD</sequence>
<keyword evidence="3" id="KW-0479">Metal-binding</keyword>
<dbReference type="Pfam" id="PF12874">
    <property type="entry name" value="zf-met"/>
    <property type="match status" value="2"/>
</dbReference>
<evidence type="ECO:0000256" key="9">
    <source>
        <dbReference type="ARBA" id="ARBA00023163"/>
    </source>
</evidence>
<evidence type="ECO:0000256" key="8">
    <source>
        <dbReference type="ARBA" id="ARBA00023125"/>
    </source>
</evidence>
<feature type="domain" description="C2H2-type" evidence="12">
    <location>
        <begin position="71"/>
        <end position="99"/>
    </location>
</feature>
<comment type="subcellular location">
    <subcellularLocation>
        <location evidence="1">Nucleus</location>
    </subcellularLocation>
</comment>
<dbReference type="InterPro" id="IPR036236">
    <property type="entry name" value="Znf_C2H2_sf"/>
</dbReference>
<evidence type="ECO:0000256" key="2">
    <source>
        <dbReference type="ARBA" id="ARBA00006991"/>
    </source>
</evidence>
<comment type="similarity">
    <text evidence="2">Belongs to the krueppel C2H2-type zinc-finger protein family.</text>
</comment>
<comment type="caution">
    <text evidence="13">The sequence shown here is derived from an EMBL/GenBank/DDBJ whole genome shotgun (WGS) entry which is preliminary data.</text>
</comment>
<dbReference type="GO" id="GO:0003677">
    <property type="term" value="F:DNA binding"/>
    <property type="evidence" value="ECO:0007669"/>
    <property type="project" value="UniProtKB-KW"/>
</dbReference>
<keyword evidence="14" id="KW-1185">Reference proteome</keyword>
<organism evidence="13 14">
    <name type="scientific">Pseudolycoriella hygida</name>
    <dbReference type="NCBI Taxonomy" id="35572"/>
    <lineage>
        <taxon>Eukaryota</taxon>
        <taxon>Metazoa</taxon>
        <taxon>Ecdysozoa</taxon>
        <taxon>Arthropoda</taxon>
        <taxon>Hexapoda</taxon>
        <taxon>Insecta</taxon>
        <taxon>Pterygota</taxon>
        <taxon>Neoptera</taxon>
        <taxon>Endopterygota</taxon>
        <taxon>Diptera</taxon>
        <taxon>Nematocera</taxon>
        <taxon>Sciaroidea</taxon>
        <taxon>Sciaridae</taxon>
        <taxon>Pseudolycoriella</taxon>
    </lineage>
</organism>
<keyword evidence="10" id="KW-0539">Nucleus</keyword>
<keyword evidence="7" id="KW-0805">Transcription regulation</keyword>
<evidence type="ECO:0000256" key="5">
    <source>
        <dbReference type="ARBA" id="ARBA00022771"/>
    </source>
</evidence>
<evidence type="ECO:0000259" key="12">
    <source>
        <dbReference type="PROSITE" id="PS50157"/>
    </source>
</evidence>
<dbReference type="InterPro" id="IPR013087">
    <property type="entry name" value="Znf_C2H2_type"/>
</dbReference>
<evidence type="ECO:0000313" key="13">
    <source>
        <dbReference type="EMBL" id="KAJ6635989.1"/>
    </source>
</evidence>
<reference evidence="13" key="1">
    <citation type="submission" date="2022-07" db="EMBL/GenBank/DDBJ databases">
        <authorList>
            <person name="Trinca V."/>
            <person name="Uliana J.V.C."/>
            <person name="Torres T.T."/>
            <person name="Ward R.J."/>
            <person name="Monesi N."/>
        </authorList>
    </citation>
    <scope>NUCLEOTIDE SEQUENCE</scope>
    <source>
        <strain evidence="13">HSMRA1968</strain>
        <tissue evidence="13">Whole embryos</tissue>
    </source>
</reference>
<feature type="domain" description="C2H2-type" evidence="12">
    <location>
        <begin position="136"/>
        <end position="163"/>
    </location>
</feature>
<proteinExistence type="inferred from homology"/>
<dbReference type="SMART" id="SM00355">
    <property type="entry name" value="ZnF_C2H2"/>
    <property type="match status" value="7"/>
</dbReference>
<feature type="domain" description="C2H2-type" evidence="12">
    <location>
        <begin position="221"/>
        <end position="248"/>
    </location>
</feature>
<keyword evidence="9" id="KW-0804">Transcription</keyword>
<keyword evidence="6" id="KW-0862">Zinc</keyword>
<feature type="domain" description="C2H2-type" evidence="12">
    <location>
        <begin position="165"/>
        <end position="192"/>
    </location>
</feature>
<evidence type="ECO:0000256" key="3">
    <source>
        <dbReference type="ARBA" id="ARBA00022723"/>
    </source>
</evidence>
<feature type="domain" description="C2H2-type" evidence="12">
    <location>
        <begin position="193"/>
        <end position="220"/>
    </location>
</feature>
<feature type="domain" description="C2H2-type" evidence="12">
    <location>
        <begin position="250"/>
        <end position="277"/>
    </location>
</feature>
<evidence type="ECO:0000256" key="4">
    <source>
        <dbReference type="ARBA" id="ARBA00022737"/>
    </source>
</evidence>
<accession>A0A9Q0MS67</accession>
<evidence type="ECO:0000313" key="14">
    <source>
        <dbReference type="Proteomes" id="UP001151699"/>
    </source>
</evidence>
<dbReference type="OrthoDB" id="7771540at2759"/>
<dbReference type="Proteomes" id="UP001151699">
    <property type="component" value="Chromosome C"/>
</dbReference>
<dbReference type="AlphaFoldDB" id="A0A9Q0MS67"/>
<dbReference type="Pfam" id="PF13894">
    <property type="entry name" value="zf-C2H2_4"/>
    <property type="match status" value="1"/>
</dbReference>
<dbReference type="PROSITE" id="PS50157">
    <property type="entry name" value="ZINC_FINGER_C2H2_2"/>
    <property type="match status" value="6"/>
</dbReference>
<dbReference type="GO" id="GO:0005634">
    <property type="term" value="C:nucleus"/>
    <property type="evidence" value="ECO:0007669"/>
    <property type="project" value="UniProtKB-SubCell"/>
</dbReference>
<name>A0A9Q0MS67_9DIPT</name>
<dbReference type="PANTHER" id="PTHR24394:SF48">
    <property type="entry name" value="ZINC FINGER PROTEIN 771"/>
    <property type="match status" value="1"/>
</dbReference>
<dbReference type="PANTHER" id="PTHR24394">
    <property type="entry name" value="ZINC FINGER PROTEIN"/>
    <property type="match status" value="1"/>
</dbReference>
<evidence type="ECO:0000256" key="7">
    <source>
        <dbReference type="ARBA" id="ARBA00023015"/>
    </source>
</evidence>
<gene>
    <name evidence="13" type="primary">ZNF383_0</name>
    <name evidence="13" type="ORF">Bhyg_14575</name>
</gene>